<evidence type="ECO:0000313" key="1">
    <source>
        <dbReference type="EMBL" id="CAG8549715.1"/>
    </source>
</evidence>
<organism evidence="1 2">
    <name type="scientific">Scutellospora calospora</name>
    <dbReference type="NCBI Taxonomy" id="85575"/>
    <lineage>
        <taxon>Eukaryota</taxon>
        <taxon>Fungi</taxon>
        <taxon>Fungi incertae sedis</taxon>
        <taxon>Mucoromycota</taxon>
        <taxon>Glomeromycotina</taxon>
        <taxon>Glomeromycetes</taxon>
        <taxon>Diversisporales</taxon>
        <taxon>Gigasporaceae</taxon>
        <taxon>Scutellospora</taxon>
    </lineage>
</organism>
<dbReference type="EMBL" id="CAJVPM010007886">
    <property type="protein sequence ID" value="CAG8549715.1"/>
    <property type="molecule type" value="Genomic_DNA"/>
</dbReference>
<accession>A0ACA9LUF6</accession>
<dbReference type="Proteomes" id="UP000789860">
    <property type="component" value="Unassembled WGS sequence"/>
</dbReference>
<name>A0ACA9LUF6_9GLOM</name>
<proteinExistence type="predicted"/>
<comment type="caution">
    <text evidence="1">The sequence shown here is derived from an EMBL/GenBank/DDBJ whole genome shotgun (WGS) entry which is preliminary data.</text>
</comment>
<keyword evidence="2" id="KW-1185">Reference proteome</keyword>
<protein>
    <submittedName>
        <fullName evidence="1">59_t:CDS:1</fullName>
    </submittedName>
</protein>
<sequence length="69" mass="7779">MFGGDFGTTNITNLVFTYNIKTQIFSNPVTINQPANMYTRSVCDLKTGRMLMFNGTMCILDTKTLTWSV</sequence>
<feature type="non-terminal residue" evidence="1">
    <location>
        <position position="69"/>
    </location>
</feature>
<gene>
    <name evidence="1" type="ORF">SCALOS_LOCUS5133</name>
</gene>
<reference evidence="1" key="1">
    <citation type="submission" date="2021-06" db="EMBL/GenBank/DDBJ databases">
        <authorList>
            <person name="Kallberg Y."/>
            <person name="Tangrot J."/>
            <person name="Rosling A."/>
        </authorList>
    </citation>
    <scope>NUCLEOTIDE SEQUENCE</scope>
    <source>
        <strain evidence="1">AU212A</strain>
    </source>
</reference>
<evidence type="ECO:0000313" key="2">
    <source>
        <dbReference type="Proteomes" id="UP000789860"/>
    </source>
</evidence>